<proteinExistence type="predicted"/>
<reference evidence="3" key="1">
    <citation type="submission" date="2017-06" db="EMBL/GenBank/DDBJ databases">
        <authorList>
            <person name="Cremers G."/>
        </authorList>
    </citation>
    <scope>NUCLEOTIDE SEQUENCE [LARGE SCALE GENOMIC DNA]</scope>
</reference>
<organism evidence="2 3">
    <name type="scientific">Candidatus Methanoperedens nitratireducens</name>
    <dbReference type="NCBI Taxonomy" id="1392998"/>
    <lineage>
        <taxon>Archaea</taxon>
        <taxon>Methanobacteriati</taxon>
        <taxon>Methanobacteriota</taxon>
        <taxon>Stenosarchaea group</taxon>
        <taxon>Methanomicrobia</taxon>
        <taxon>Methanosarcinales</taxon>
        <taxon>ANME-2 cluster</taxon>
        <taxon>Candidatus Methanoperedentaceae</taxon>
        <taxon>Candidatus Methanoperedens</taxon>
    </lineage>
</organism>
<dbReference type="InterPro" id="IPR002559">
    <property type="entry name" value="Transposase_11"/>
</dbReference>
<keyword evidence="3" id="KW-1185">Reference proteome</keyword>
<feature type="domain" description="Transposase IS4-like" evidence="1">
    <location>
        <begin position="26"/>
        <end position="174"/>
    </location>
</feature>
<evidence type="ECO:0000259" key="1">
    <source>
        <dbReference type="Pfam" id="PF01609"/>
    </source>
</evidence>
<dbReference type="GO" id="GO:0003677">
    <property type="term" value="F:DNA binding"/>
    <property type="evidence" value="ECO:0007669"/>
    <property type="project" value="InterPro"/>
</dbReference>
<accession>A0A284VQ49</accession>
<sequence length="192" mass="22395">MVSAVANSPKSISIHAESTNELKTLRIGPWIKDRILLIDLGFYKHQLFARIKENGCYFVSRLKGNADPLIVDVHNTCRGNSIDVKGKYISEILPKLKRQVLDVEVEVSFKRRKYNGKERLDTEQFRLVAVFNEDEEKYHVYLTNISKDVLEAEDVAKLYGARWDIETVMNVYSSQALDPHVNRYRFRDDWWA</sequence>
<evidence type="ECO:0000313" key="2">
    <source>
        <dbReference type="EMBL" id="SNQ61405.1"/>
    </source>
</evidence>
<dbReference type="Pfam" id="PF01609">
    <property type="entry name" value="DDE_Tnp_1"/>
    <property type="match status" value="1"/>
</dbReference>
<dbReference type="OrthoDB" id="132076at2157"/>
<dbReference type="Proteomes" id="UP000218615">
    <property type="component" value="Unassembled WGS sequence"/>
</dbReference>
<dbReference type="SUPFAM" id="SSF53098">
    <property type="entry name" value="Ribonuclease H-like"/>
    <property type="match status" value="1"/>
</dbReference>
<dbReference type="PANTHER" id="PTHR33258:SF1">
    <property type="entry name" value="TRANSPOSASE INSL FOR INSERTION SEQUENCE ELEMENT IS186A-RELATED"/>
    <property type="match status" value="1"/>
</dbReference>
<dbReference type="InterPro" id="IPR012337">
    <property type="entry name" value="RNaseH-like_sf"/>
</dbReference>
<gene>
    <name evidence="2" type="ORF">MNV_330073</name>
</gene>
<dbReference type="GO" id="GO:0004803">
    <property type="term" value="F:transposase activity"/>
    <property type="evidence" value="ECO:0007669"/>
    <property type="project" value="InterPro"/>
</dbReference>
<dbReference type="GO" id="GO:0006313">
    <property type="term" value="P:DNA transposition"/>
    <property type="evidence" value="ECO:0007669"/>
    <property type="project" value="InterPro"/>
</dbReference>
<dbReference type="AlphaFoldDB" id="A0A284VQ49"/>
<dbReference type="Gene3D" id="3.90.350.10">
    <property type="entry name" value="Transposase Inhibitor Protein From Tn5, Chain A, domain 1"/>
    <property type="match status" value="1"/>
</dbReference>
<name>A0A284VQ49_9EURY</name>
<dbReference type="PANTHER" id="PTHR33258">
    <property type="entry name" value="TRANSPOSASE INSL FOR INSERTION SEQUENCE ELEMENT IS186A-RELATED"/>
    <property type="match status" value="1"/>
</dbReference>
<protein>
    <submittedName>
        <fullName evidence="2">Transposase</fullName>
    </submittedName>
</protein>
<dbReference type="EMBL" id="FZMP01000178">
    <property type="protein sequence ID" value="SNQ61405.1"/>
    <property type="molecule type" value="Genomic_DNA"/>
</dbReference>
<evidence type="ECO:0000313" key="3">
    <source>
        <dbReference type="Proteomes" id="UP000218615"/>
    </source>
</evidence>